<dbReference type="PANTHER" id="PTHR34775">
    <property type="entry name" value="TRANSMEMBRANE PROTEIN"/>
    <property type="match status" value="1"/>
</dbReference>
<dbReference type="AlphaFoldDB" id="A0A7J7CGR8"/>
<feature type="compositionally biased region" description="Acidic residues" evidence="1">
    <location>
        <begin position="77"/>
        <end position="94"/>
    </location>
</feature>
<reference evidence="2 3" key="1">
    <citation type="journal article" date="2020" name="Nat. Commun.">
        <title>Genome of Tripterygium wilfordii and identification of cytochrome P450 involved in triptolide biosynthesis.</title>
        <authorList>
            <person name="Tu L."/>
            <person name="Su P."/>
            <person name="Zhang Z."/>
            <person name="Gao L."/>
            <person name="Wang J."/>
            <person name="Hu T."/>
            <person name="Zhou J."/>
            <person name="Zhang Y."/>
            <person name="Zhao Y."/>
            <person name="Liu Y."/>
            <person name="Song Y."/>
            <person name="Tong Y."/>
            <person name="Lu Y."/>
            <person name="Yang J."/>
            <person name="Xu C."/>
            <person name="Jia M."/>
            <person name="Peters R.J."/>
            <person name="Huang L."/>
            <person name="Gao W."/>
        </authorList>
    </citation>
    <scope>NUCLEOTIDE SEQUENCE [LARGE SCALE GENOMIC DNA]</scope>
    <source>
        <strain evidence="3">cv. XIE 37</strain>
        <tissue evidence="2">Leaf</tissue>
    </source>
</reference>
<proteinExistence type="predicted"/>
<feature type="region of interest" description="Disordered" evidence="1">
    <location>
        <begin position="45"/>
        <end position="94"/>
    </location>
</feature>
<comment type="caution">
    <text evidence="2">The sequence shown here is derived from an EMBL/GenBank/DDBJ whole genome shotgun (WGS) entry which is preliminary data.</text>
</comment>
<dbReference type="InParanoid" id="A0A7J7CGR8"/>
<evidence type="ECO:0000256" key="1">
    <source>
        <dbReference type="SAM" id="MobiDB-lite"/>
    </source>
</evidence>
<evidence type="ECO:0000313" key="3">
    <source>
        <dbReference type="Proteomes" id="UP000593562"/>
    </source>
</evidence>
<protein>
    <submittedName>
        <fullName evidence="2">Uncharacterized protein</fullName>
    </submittedName>
</protein>
<dbReference type="Proteomes" id="UP000593562">
    <property type="component" value="Unassembled WGS sequence"/>
</dbReference>
<gene>
    <name evidence="2" type="ORF">HS088_TW17G00777</name>
</gene>
<organism evidence="2 3">
    <name type="scientific">Tripterygium wilfordii</name>
    <name type="common">Thunder God vine</name>
    <dbReference type="NCBI Taxonomy" id="458696"/>
    <lineage>
        <taxon>Eukaryota</taxon>
        <taxon>Viridiplantae</taxon>
        <taxon>Streptophyta</taxon>
        <taxon>Embryophyta</taxon>
        <taxon>Tracheophyta</taxon>
        <taxon>Spermatophyta</taxon>
        <taxon>Magnoliopsida</taxon>
        <taxon>eudicotyledons</taxon>
        <taxon>Gunneridae</taxon>
        <taxon>Pentapetalae</taxon>
        <taxon>rosids</taxon>
        <taxon>fabids</taxon>
        <taxon>Celastrales</taxon>
        <taxon>Celastraceae</taxon>
        <taxon>Tripterygium</taxon>
    </lineage>
</organism>
<keyword evidence="3" id="KW-1185">Reference proteome</keyword>
<name>A0A7J7CGR8_TRIWF</name>
<dbReference type="PANTHER" id="PTHR34775:SF4">
    <property type="entry name" value="TRANSMEMBRANE PROTEIN"/>
    <property type="match status" value="1"/>
</dbReference>
<sequence>MLIHRCLHMILRIIMSPRPHFLHYKPNSRIEIFLKAKDAKQLEQSFVLESHSDKKVNEETQSEDSEKEPENFSSNDISEEEEENEKDDEELCKT</sequence>
<accession>A0A7J7CGR8</accession>
<dbReference type="EMBL" id="JAAARO010000017">
    <property type="protein sequence ID" value="KAF5733236.1"/>
    <property type="molecule type" value="Genomic_DNA"/>
</dbReference>
<evidence type="ECO:0000313" key="2">
    <source>
        <dbReference type="EMBL" id="KAF5733236.1"/>
    </source>
</evidence>